<name>A0AAW1CU56_9HEMI</name>
<feature type="transmembrane region" description="Helical" evidence="1">
    <location>
        <begin position="35"/>
        <end position="61"/>
    </location>
</feature>
<dbReference type="Proteomes" id="UP001461498">
    <property type="component" value="Unassembled WGS sequence"/>
</dbReference>
<evidence type="ECO:0000313" key="2">
    <source>
        <dbReference type="EMBL" id="KAK9501832.1"/>
    </source>
</evidence>
<keyword evidence="1" id="KW-1133">Transmembrane helix</keyword>
<accession>A0AAW1CU56</accession>
<keyword evidence="1" id="KW-0472">Membrane</keyword>
<reference evidence="2 3" key="1">
    <citation type="submission" date="2022-12" db="EMBL/GenBank/DDBJ databases">
        <title>Chromosome-level genome assembly of true bugs.</title>
        <authorList>
            <person name="Ma L."/>
            <person name="Li H."/>
        </authorList>
    </citation>
    <scope>NUCLEOTIDE SEQUENCE [LARGE SCALE GENOMIC DNA]</scope>
    <source>
        <strain evidence="2">Lab_2022b</strain>
    </source>
</reference>
<proteinExistence type="predicted"/>
<keyword evidence="1" id="KW-0812">Transmembrane</keyword>
<dbReference type="AlphaFoldDB" id="A0AAW1CU56"/>
<sequence length="271" mass="30465">MEPALSKCLENPSQKDEFWDKCVRRSSVGIGLGTIVGAVSSIFVGTGGVIFSISMCATWAVRHCRSLFREQEDMKKKTEQVKQEMCQIKEVPKIKEAPEICDEPEVRDEPEVCDEPEVKKEEPVEPTKPVQDSCITFPFQAIIPIPDRPFGRIDECDMSCKCSIIECEQDLNIQCTCPKPNTDGDKSTDYYLENKDEDRTCDDVKAKGDGRQNIEEEICTCQDGPEISYPPPSPGQTEPECDCTFHNEECTPQQSPLDDEECTCEPRCTCP</sequence>
<gene>
    <name evidence="2" type="ORF">O3M35_012487</name>
</gene>
<comment type="caution">
    <text evidence="2">The sequence shown here is derived from an EMBL/GenBank/DDBJ whole genome shotgun (WGS) entry which is preliminary data.</text>
</comment>
<evidence type="ECO:0000313" key="3">
    <source>
        <dbReference type="Proteomes" id="UP001461498"/>
    </source>
</evidence>
<protein>
    <submittedName>
        <fullName evidence="2">Uncharacterized protein</fullName>
    </submittedName>
</protein>
<evidence type="ECO:0000256" key="1">
    <source>
        <dbReference type="SAM" id="Phobius"/>
    </source>
</evidence>
<keyword evidence="3" id="KW-1185">Reference proteome</keyword>
<organism evidence="2 3">
    <name type="scientific">Rhynocoris fuscipes</name>
    <dbReference type="NCBI Taxonomy" id="488301"/>
    <lineage>
        <taxon>Eukaryota</taxon>
        <taxon>Metazoa</taxon>
        <taxon>Ecdysozoa</taxon>
        <taxon>Arthropoda</taxon>
        <taxon>Hexapoda</taxon>
        <taxon>Insecta</taxon>
        <taxon>Pterygota</taxon>
        <taxon>Neoptera</taxon>
        <taxon>Paraneoptera</taxon>
        <taxon>Hemiptera</taxon>
        <taxon>Heteroptera</taxon>
        <taxon>Panheteroptera</taxon>
        <taxon>Cimicomorpha</taxon>
        <taxon>Reduviidae</taxon>
        <taxon>Harpactorinae</taxon>
        <taxon>Harpactorini</taxon>
        <taxon>Rhynocoris</taxon>
    </lineage>
</organism>
<dbReference type="EMBL" id="JAPXFL010000009">
    <property type="protein sequence ID" value="KAK9501832.1"/>
    <property type="molecule type" value="Genomic_DNA"/>
</dbReference>